<dbReference type="GO" id="GO:0005634">
    <property type="term" value="C:nucleus"/>
    <property type="evidence" value="ECO:0007669"/>
    <property type="project" value="TreeGrafter"/>
</dbReference>
<accession>A0A0D1ZJN7</accession>
<keyword evidence="2" id="KW-0479">Metal-binding</keyword>
<reference evidence="6 7" key="1">
    <citation type="submission" date="2015-01" db="EMBL/GenBank/DDBJ databases">
        <title>The Genome Sequence of Exophiala mesophila CBS40295.</title>
        <authorList>
            <consortium name="The Broad Institute Genomics Platform"/>
            <person name="Cuomo C."/>
            <person name="de Hoog S."/>
            <person name="Gorbushina A."/>
            <person name="Stielow B."/>
            <person name="Teixiera M."/>
            <person name="Abouelleil A."/>
            <person name="Chapman S.B."/>
            <person name="Priest M."/>
            <person name="Young S.K."/>
            <person name="Wortman J."/>
            <person name="Nusbaum C."/>
            <person name="Birren B."/>
        </authorList>
    </citation>
    <scope>NUCLEOTIDE SEQUENCE [LARGE SCALE GENOMIC DNA]</scope>
    <source>
        <strain evidence="6 7">CBS 40295</strain>
    </source>
</reference>
<gene>
    <name evidence="6" type="ORF">PV10_01952</name>
</gene>
<dbReference type="HOGENOM" id="CLU_031058_1_0_1"/>
<dbReference type="GO" id="GO:0005829">
    <property type="term" value="C:cytosol"/>
    <property type="evidence" value="ECO:0007669"/>
    <property type="project" value="TreeGrafter"/>
</dbReference>
<dbReference type="VEuPathDB" id="FungiDB:PV10_01952"/>
<protein>
    <recommendedName>
        <fullName evidence="5">Transglutaminase-like domain-containing protein</fullName>
    </recommendedName>
</protein>
<comment type="similarity">
    <text evidence="1">Belongs to the transglutaminase-like superfamily. PNGase family.</text>
</comment>
<proteinExistence type="inferred from homology"/>
<evidence type="ECO:0000256" key="1">
    <source>
        <dbReference type="ARBA" id="ARBA00009390"/>
    </source>
</evidence>
<organism evidence="6 7">
    <name type="scientific">Exophiala mesophila</name>
    <name type="common">Black yeast-like fungus</name>
    <dbReference type="NCBI Taxonomy" id="212818"/>
    <lineage>
        <taxon>Eukaryota</taxon>
        <taxon>Fungi</taxon>
        <taxon>Dikarya</taxon>
        <taxon>Ascomycota</taxon>
        <taxon>Pezizomycotina</taxon>
        <taxon>Eurotiomycetes</taxon>
        <taxon>Chaetothyriomycetidae</taxon>
        <taxon>Chaetothyriales</taxon>
        <taxon>Herpotrichiellaceae</taxon>
        <taxon>Exophiala</taxon>
    </lineage>
</organism>
<dbReference type="OMA" id="AWDKPRL"/>
<keyword evidence="7" id="KW-1185">Reference proteome</keyword>
<name>A0A0D1ZJN7_EXOME</name>
<evidence type="ECO:0000256" key="4">
    <source>
        <dbReference type="SAM" id="MobiDB-lite"/>
    </source>
</evidence>
<dbReference type="FunFam" id="2.20.25.10:FF:000011">
    <property type="entry name" value="peptide-N(4)-(N-acetyl-beta- glucosaminyl)asparagine amidase"/>
    <property type="match status" value="1"/>
</dbReference>
<dbReference type="Proteomes" id="UP000054302">
    <property type="component" value="Unassembled WGS sequence"/>
</dbReference>
<dbReference type="InterPro" id="IPR018325">
    <property type="entry name" value="Rad4/PNGase_transGLS-fold"/>
</dbReference>
<feature type="compositionally biased region" description="Low complexity" evidence="4">
    <location>
        <begin position="44"/>
        <end position="65"/>
    </location>
</feature>
<dbReference type="GO" id="GO:0000224">
    <property type="term" value="F:peptide-N4-(N-acetyl-beta-glucosaminyl)asparagine amidase activity"/>
    <property type="evidence" value="ECO:0007669"/>
    <property type="project" value="TreeGrafter"/>
</dbReference>
<dbReference type="InterPro" id="IPR002931">
    <property type="entry name" value="Transglutaminase-like"/>
</dbReference>
<dbReference type="Gene3D" id="2.20.25.10">
    <property type="match status" value="1"/>
</dbReference>
<dbReference type="RefSeq" id="XP_016225733.1">
    <property type="nucleotide sequence ID" value="XM_016366215.1"/>
</dbReference>
<dbReference type="InterPro" id="IPR050883">
    <property type="entry name" value="PNGase"/>
</dbReference>
<sequence>MANPPSRPSTLDDEFDFSAGDLSQQFEQLLRTRRLNDLEEQARAPRSSSPRLTTRQQSRSQSSSSPFPPAPTSQSSTHQSSRPSHHQPPVYTSYRSHPIIPCQPQDAASLKFRNLLLTLSMTPTKYENPGLLDDALTHVLIDRIYAEAEEEHNLMKGLAASKGDPKPEWGYQDCVIRSLLRWFKRSFFSFVNNPACARCHGATVAQGQTPPHPDEVARGGTRVELYKCTNCGGYERFPRYSDVWTLLETRRGRAGEFANCFSMLCRAAGARVRWVWNSEDLVWTEVYSEHQRRWIHVDPCEEIWDNPRVYTEGWNRKISYCIAFSNDGATDVTRRYVRNTQYFGPRTRCPEEVLLWIIHEIRKIRRGNMDKSVQDQLMREDAREEKELRGYVAQSLARDLIESIPGATNPTRGEEVKTPVQRPQDSSLPWSNDQHADQLDRR</sequence>
<dbReference type="GO" id="GO:0006516">
    <property type="term" value="P:glycoprotein catabolic process"/>
    <property type="evidence" value="ECO:0007669"/>
    <property type="project" value="TreeGrafter"/>
</dbReference>
<dbReference type="OrthoDB" id="409136at2759"/>
<dbReference type="SMART" id="SM00460">
    <property type="entry name" value="TGc"/>
    <property type="match status" value="1"/>
</dbReference>
<evidence type="ECO:0000313" key="7">
    <source>
        <dbReference type="Proteomes" id="UP000054302"/>
    </source>
</evidence>
<evidence type="ECO:0000313" key="6">
    <source>
        <dbReference type="EMBL" id="KIV94159.1"/>
    </source>
</evidence>
<feature type="region of interest" description="Disordered" evidence="4">
    <location>
        <begin position="402"/>
        <end position="442"/>
    </location>
</feature>
<evidence type="ECO:0000259" key="5">
    <source>
        <dbReference type="SMART" id="SM00460"/>
    </source>
</evidence>
<evidence type="ECO:0000256" key="2">
    <source>
        <dbReference type="ARBA" id="ARBA00022723"/>
    </source>
</evidence>
<dbReference type="Gene3D" id="3.10.620.30">
    <property type="match status" value="1"/>
</dbReference>
<dbReference type="Pfam" id="PF03835">
    <property type="entry name" value="Rad4"/>
    <property type="match status" value="1"/>
</dbReference>
<feature type="domain" description="Transglutaminase-like" evidence="5">
    <location>
        <begin position="246"/>
        <end position="301"/>
    </location>
</feature>
<dbReference type="STRING" id="212818.A0A0D1ZJN7"/>
<dbReference type="PANTHER" id="PTHR12143">
    <property type="entry name" value="PEPTIDE N-GLYCANASE PNGASE -RELATED"/>
    <property type="match status" value="1"/>
</dbReference>
<evidence type="ECO:0000256" key="3">
    <source>
        <dbReference type="ARBA" id="ARBA00022833"/>
    </source>
</evidence>
<dbReference type="GO" id="GO:0046872">
    <property type="term" value="F:metal ion binding"/>
    <property type="evidence" value="ECO:0007669"/>
    <property type="project" value="UniProtKB-KW"/>
</dbReference>
<feature type="region of interest" description="Disordered" evidence="4">
    <location>
        <begin position="1"/>
        <end position="98"/>
    </location>
</feature>
<dbReference type="SUPFAM" id="SSF54001">
    <property type="entry name" value="Cysteine proteinases"/>
    <property type="match status" value="1"/>
</dbReference>
<feature type="compositionally biased region" description="Polar residues" evidence="4">
    <location>
        <begin position="421"/>
        <end position="433"/>
    </location>
</feature>
<feature type="compositionally biased region" description="Low complexity" evidence="4">
    <location>
        <begin position="72"/>
        <end position="82"/>
    </location>
</feature>
<dbReference type="GeneID" id="27319797"/>
<keyword evidence="3" id="KW-0862">Zinc</keyword>
<feature type="compositionally biased region" description="Basic and acidic residues" evidence="4">
    <location>
        <begin position="34"/>
        <end position="43"/>
    </location>
</feature>
<dbReference type="AlphaFoldDB" id="A0A0D1ZJN7"/>
<dbReference type="EMBL" id="KN847521">
    <property type="protein sequence ID" value="KIV94159.1"/>
    <property type="molecule type" value="Genomic_DNA"/>
</dbReference>
<dbReference type="InterPro" id="IPR038765">
    <property type="entry name" value="Papain-like_cys_pep_sf"/>
</dbReference>
<dbReference type="PANTHER" id="PTHR12143:SF19">
    <property type="entry name" value="PEPTIDE-N(4)-(N-ACETYL-BETA-GLUCOSAMINYL)ASPARAGINE AMIDASE"/>
    <property type="match status" value="1"/>
</dbReference>